<gene>
    <name evidence="16" type="ORF">SCHPADRAFT_994773</name>
</gene>
<dbReference type="FunFam" id="1.10.730.10:FF:000004">
    <property type="entry name" value="Isoleucyl-tRNA synthetase, cytoplasmic"/>
    <property type="match status" value="1"/>
</dbReference>
<keyword evidence="6 13" id="KW-0547">Nucleotide-binding</keyword>
<dbReference type="InterPro" id="IPR002301">
    <property type="entry name" value="Ile-tRNA-ligase"/>
</dbReference>
<dbReference type="Gene3D" id="3.40.50.620">
    <property type="entry name" value="HUPs"/>
    <property type="match status" value="2"/>
</dbReference>
<dbReference type="GO" id="GO:0006428">
    <property type="term" value="P:isoleucyl-tRNA aminoacylation"/>
    <property type="evidence" value="ECO:0007669"/>
    <property type="project" value="InterPro"/>
</dbReference>
<evidence type="ECO:0000256" key="8">
    <source>
        <dbReference type="ARBA" id="ARBA00022917"/>
    </source>
</evidence>
<proteinExistence type="inferred from homology"/>
<dbReference type="Gene3D" id="1.10.730.10">
    <property type="entry name" value="Isoleucyl-tRNA Synthetase, Domain 1"/>
    <property type="match status" value="1"/>
</dbReference>
<dbReference type="InterPro" id="IPR002300">
    <property type="entry name" value="aa-tRNA-synth_Ia"/>
</dbReference>
<protein>
    <recommendedName>
        <fullName evidence="12">Isoleucine--tRNA ligase, cytoplasmic</fullName>
        <ecNumber evidence="3">6.1.1.5</ecNumber>
    </recommendedName>
    <alternativeName>
        <fullName evidence="10">Isoleucyl-tRNA synthetase</fullName>
    </alternativeName>
</protein>
<evidence type="ECO:0000256" key="9">
    <source>
        <dbReference type="ARBA" id="ARBA00023146"/>
    </source>
</evidence>
<evidence type="ECO:0000313" key="17">
    <source>
        <dbReference type="Proteomes" id="UP000053477"/>
    </source>
</evidence>
<dbReference type="FunFam" id="3.40.50.620:FF:000050">
    <property type="entry name" value="Isoleucyl-tRNA synthetase,cytoplasmic"/>
    <property type="match status" value="1"/>
</dbReference>
<reference evidence="16 17" key="1">
    <citation type="submission" date="2015-04" db="EMBL/GenBank/DDBJ databases">
        <title>Complete genome sequence of Schizopora paradoxa KUC8140, a cosmopolitan wood degrader in East Asia.</title>
        <authorList>
            <consortium name="DOE Joint Genome Institute"/>
            <person name="Min B."/>
            <person name="Park H."/>
            <person name="Jang Y."/>
            <person name="Kim J.-J."/>
            <person name="Kim K.H."/>
            <person name="Pangilinan J."/>
            <person name="Lipzen A."/>
            <person name="Riley R."/>
            <person name="Grigoriev I.V."/>
            <person name="Spatafora J.W."/>
            <person name="Choi I.-G."/>
        </authorList>
    </citation>
    <scope>NUCLEOTIDE SEQUENCE [LARGE SCALE GENOMIC DNA]</scope>
    <source>
        <strain evidence="16 17">KUC8140</strain>
    </source>
</reference>
<dbReference type="GO" id="GO:0000049">
    <property type="term" value="F:tRNA binding"/>
    <property type="evidence" value="ECO:0007669"/>
    <property type="project" value="InterPro"/>
</dbReference>
<evidence type="ECO:0000259" key="15">
    <source>
        <dbReference type="Pfam" id="PF08264"/>
    </source>
</evidence>
<evidence type="ECO:0000256" key="12">
    <source>
        <dbReference type="ARBA" id="ARBA00069879"/>
    </source>
</evidence>
<keyword evidence="4" id="KW-0963">Cytoplasm</keyword>
<feature type="domain" description="Aminoacyl-tRNA synthetase class Ia" evidence="14">
    <location>
        <begin position="22"/>
        <end position="660"/>
    </location>
</feature>
<evidence type="ECO:0000256" key="13">
    <source>
        <dbReference type="RuleBase" id="RU363035"/>
    </source>
</evidence>
<evidence type="ECO:0000256" key="2">
    <source>
        <dbReference type="ARBA" id="ARBA00005594"/>
    </source>
</evidence>
<evidence type="ECO:0000256" key="11">
    <source>
        <dbReference type="ARBA" id="ARBA00048359"/>
    </source>
</evidence>
<dbReference type="OrthoDB" id="1706657at2759"/>
<sequence length="1099" mass="126071">MSTPSGEVQSGQLDFAKEEERIIAYWREIDAFKTQLKLSEGRPEFSFYDGPPFATGLPHYGHLLAGTIKDVVTRHASASGYHVVRRFGWDTHGLPVEREIDKDLNIKSKTDVYALPATETSTGGISTYNEKCRAIVMRYSSEWRATVERIGRWIDFDNDYKTLNTSFMESVWWVFGQLYEKGQVYKGRKVMPYSTGLTTPLSNFEAGLEYDNVNDPTVVVAFTLVDDPKTSLLAWTTTPWTLPSNLALCVNPNFKYVKVYDEERGQNFILLEELLKTVYGDEKKAAKKKDAKDAKPKYKKVGEYTGKEMLGWRYVPLFSFFADRFKDTAFRVLNDLYVSNDDGTGIVHQAPGFGDDDYRVCLAHGVLAVEDEPPCPLDDVGNFTDEVPDFKGQYVKDADKEIIKHLKAQGHLIVHSNIVHSYPLCYRSKTPLLYRAIPAWFVRVEPIVDQLVENNSTTTWVPDHVKTGRFGNWLKNARDWNVSRNRYWGTPIPLWISEDMEEIKCISSVKQLEELSGVKGITDLHRDKIDHITIPSETGRGVLRRVEEVFDCWFESGSMPYAQVHYPFENKERFDNTFPAHFICEGIDQTRGWFYTLLVLATHLFGKAPWRNLITTGLVLAADGKKMSKSLKNYPDPNEVINKYGADATRMFLVNSPVTRGDDLRFREEGVRDVIARVLRPWHNSLQFFLQQVALHKKTGLNPEFVYEAHAKRSENVMDRWILARCQSLIDLVNKEMAAYRLYTIVPRLLNLVDELTNWYIRFNRRRLKGEDGREDTILALNTLFETLFTLCRTMSSYTPFLTESIYQQLRVFIPASPNEDTRSIHFLGFPDVKQEYFDTVIERQVKRMQTIIELTRTIRDRKTLAFKVPLKELIVFHPDQEYLDDVRPLQRYIESELNVIDVHFTSDESKAGVRYSAVADWPVLGRKLRKDIGRVKAGLTKVTSDEVKKYLETGKITVDGIELVAGDLAVRRSAGELEGGESSKYDTNSDNDVVVLLDVTKYKELEGETLARELINRIQKLRKKAGLQATDDVEIYYKFENGVGQDLLDAMKSHGDFIRKTVRAVPKDISERGAGGKELINEEQEVLETKFDLTIVKN</sequence>
<dbReference type="PROSITE" id="PS00178">
    <property type="entry name" value="AA_TRNA_LIGASE_I"/>
    <property type="match status" value="1"/>
</dbReference>
<dbReference type="STRING" id="27342.A0A0H2RY02"/>
<dbReference type="InterPro" id="IPR013155">
    <property type="entry name" value="M/V/L/I-tRNA-synth_anticd-bd"/>
</dbReference>
<dbReference type="SUPFAM" id="SSF52374">
    <property type="entry name" value="Nucleotidylyl transferase"/>
    <property type="match status" value="1"/>
</dbReference>
<dbReference type="CDD" id="cd07961">
    <property type="entry name" value="Anticodon_Ia_Ile_ABEc"/>
    <property type="match status" value="1"/>
</dbReference>
<dbReference type="GO" id="GO:0005524">
    <property type="term" value="F:ATP binding"/>
    <property type="evidence" value="ECO:0007669"/>
    <property type="project" value="UniProtKB-KW"/>
</dbReference>
<dbReference type="FunFam" id="3.90.740.10:FF:000044">
    <property type="entry name" value="Isoleucine--tRNA ligase"/>
    <property type="match status" value="1"/>
</dbReference>
<dbReference type="PANTHER" id="PTHR42780:SF1">
    <property type="entry name" value="ISOLEUCINE--TRNA LIGASE, CYTOPLASMIC"/>
    <property type="match status" value="1"/>
</dbReference>
<name>A0A0H2RY02_9AGAM</name>
<dbReference type="EMBL" id="KQ085910">
    <property type="protein sequence ID" value="KLO16960.1"/>
    <property type="molecule type" value="Genomic_DNA"/>
</dbReference>
<dbReference type="InterPro" id="IPR009008">
    <property type="entry name" value="Val/Leu/Ile-tRNA-synth_edit"/>
</dbReference>
<comment type="similarity">
    <text evidence="2 13">Belongs to the class-I aminoacyl-tRNA synthetase family.</text>
</comment>
<evidence type="ECO:0000256" key="6">
    <source>
        <dbReference type="ARBA" id="ARBA00022741"/>
    </source>
</evidence>
<dbReference type="InParanoid" id="A0A0H2RY02"/>
<dbReference type="CDD" id="cd00818">
    <property type="entry name" value="IleRS_core"/>
    <property type="match status" value="1"/>
</dbReference>
<dbReference type="InterPro" id="IPR001412">
    <property type="entry name" value="aa-tRNA-synth_I_CS"/>
</dbReference>
<dbReference type="AlphaFoldDB" id="A0A0H2RY02"/>
<keyword evidence="5 13" id="KW-0436">Ligase</keyword>
<dbReference type="InterPro" id="IPR014729">
    <property type="entry name" value="Rossmann-like_a/b/a_fold"/>
</dbReference>
<evidence type="ECO:0000256" key="1">
    <source>
        <dbReference type="ARBA" id="ARBA00004496"/>
    </source>
</evidence>
<dbReference type="PANTHER" id="PTHR42780">
    <property type="entry name" value="SOLEUCYL-TRNA SYNTHETASE"/>
    <property type="match status" value="1"/>
</dbReference>
<comment type="catalytic activity">
    <reaction evidence="11">
        <text>tRNA(Ile) + L-isoleucine + ATP = L-isoleucyl-tRNA(Ile) + AMP + diphosphate</text>
        <dbReference type="Rhea" id="RHEA:11060"/>
        <dbReference type="Rhea" id="RHEA-COMP:9666"/>
        <dbReference type="Rhea" id="RHEA-COMP:9695"/>
        <dbReference type="ChEBI" id="CHEBI:30616"/>
        <dbReference type="ChEBI" id="CHEBI:33019"/>
        <dbReference type="ChEBI" id="CHEBI:58045"/>
        <dbReference type="ChEBI" id="CHEBI:78442"/>
        <dbReference type="ChEBI" id="CHEBI:78528"/>
        <dbReference type="ChEBI" id="CHEBI:456215"/>
        <dbReference type="EC" id="6.1.1.5"/>
    </reaction>
</comment>
<evidence type="ECO:0000256" key="5">
    <source>
        <dbReference type="ARBA" id="ARBA00022598"/>
    </source>
</evidence>
<organism evidence="16 17">
    <name type="scientific">Schizopora paradoxa</name>
    <dbReference type="NCBI Taxonomy" id="27342"/>
    <lineage>
        <taxon>Eukaryota</taxon>
        <taxon>Fungi</taxon>
        <taxon>Dikarya</taxon>
        <taxon>Basidiomycota</taxon>
        <taxon>Agaricomycotina</taxon>
        <taxon>Agaricomycetes</taxon>
        <taxon>Hymenochaetales</taxon>
        <taxon>Schizoporaceae</taxon>
        <taxon>Schizopora</taxon>
    </lineage>
</organism>
<evidence type="ECO:0000259" key="14">
    <source>
        <dbReference type="Pfam" id="PF00133"/>
    </source>
</evidence>
<evidence type="ECO:0000256" key="7">
    <source>
        <dbReference type="ARBA" id="ARBA00022840"/>
    </source>
</evidence>
<accession>A0A0H2RY02</accession>
<dbReference type="InterPro" id="IPR023586">
    <property type="entry name" value="Ile-tRNA-ligase_type2"/>
</dbReference>
<dbReference type="SUPFAM" id="SSF50677">
    <property type="entry name" value="ValRS/IleRS/LeuRS editing domain"/>
    <property type="match status" value="1"/>
</dbReference>
<evidence type="ECO:0000313" key="16">
    <source>
        <dbReference type="EMBL" id="KLO16960.1"/>
    </source>
</evidence>
<dbReference type="EC" id="6.1.1.5" evidence="3"/>
<dbReference type="HAMAP" id="MF_02003">
    <property type="entry name" value="Ile_tRNA_synth_type2"/>
    <property type="match status" value="1"/>
</dbReference>
<keyword evidence="7 13" id="KW-0067">ATP-binding</keyword>
<dbReference type="InterPro" id="IPR033709">
    <property type="entry name" value="Anticodon_Ile_ABEc"/>
</dbReference>
<dbReference type="PRINTS" id="PR00984">
    <property type="entry name" value="TRNASYNTHILE"/>
</dbReference>
<dbReference type="FunFam" id="3.40.50.620:FF:000023">
    <property type="entry name" value="Isoleucyl-tRNA synthetase,cytoplasmic"/>
    <property type="match status" value="1"/>
</dbReference>
<keyword evidence="9 13" id="KW-0030">Aminoacyl-tRNA synthetase</keyword>
<dbReference type="SUPFAM" id="SSF47323">
    <property type="entry name" value="Anticodon-binding domain of a subclass of class I aminoacyl-tRNA synthetases"/>
    <property type="match status" value="1"/>
</dbReference>
<dbReference type="Pfam" id="PF00133">
    <property type="entry name" value="tRNA-synt_1"/>
    <property type="match status" value="1"/>
</dbReference>
<dbReference type="GO" id="GO:0005737">
    <property type="term" value="C:cytoplasm"/>
    <property type="evidence" value="ECO:0007669"/>
    <property type="project" value="UniProtKB-SubCell"/>
</dbReference>
<comment type="subcellular location">
    <subcellularLocation>
        <location evidence="1">Cytoplasm</location>
    </subcellularLocation>
</comment>
<keyword evidence="8 13" id="KW-0648">Protein biosynthesis</keyword>
<dbReference type="Proteomes" id="UP000053477">
    <property type="component" value="Unassembled WGS sequence"/>
</dbReference>
<evidence type="ECO:0000256" key="3">
    <source>
        <dbReference type="ARBA" id="ARBA00013165"/>
    </source>
</evidence>
<dbReference type="FunCoup" id="A0A0H2RY02">
    <property type="interactions" value="619"/>
</dbReference>
<feature type="domain" description="Methionyl/Valyl/Leucyl/Isoleucyl-tRNA synthetase anticodon-binding" evidence="15">
    <location>
        <begin position="719"/>
        <end position="873"/>
    </location>
</feature>
<dbReference type="Pfam" id="PF19302">
    <property type="entry name" value="DUF5915"/>
    <property type="match status" value="1"/>
</dbReference>
<evidence type="ECO:0000256" key="10">
    <source>
        <dbReference type="ARBA" id="ARBA00032665"/>
    </source>
</evidence>
<dbReference type="NCBIfam" id="TIGR00392">
    <property type="entry name" value="ileS"/>
    <property type="match status" value="1"/>
</dbReference>
<keyword evidence="17" id="KW-1185">Reference proteome</keyword>
<dbReference type="Pfam" id="PF08264">
    <property type="entry name" value="Anticodon_1"/>
    <property type="match status" value="1"/>
</dbReference>
<dbReference type="GO" id="GO:0004822">
    <property type="term" value="F:isoleucine-tRNA ligase activity"/>
    <property type="evidence" value="ECO:0007669"/>
    <property type="project" value="UniProtKB-EC"/>
</dbReference>
<evidence type="ECO:0000256" key="4">
    <source>
        <dbReference type="ARBA" id="ARBA00022490"/>
    </source>
</evidence>
<dbReference type="GO" id="GO:0002161">
    <property type="term" value="F:aminoacyl-tRNA deacylase activity"/>
    <property type="evidence" value="ECO:0007669"/>
    <property type="project" value="InterPro"/>
</dbReference>
<dbReference type="InterPro" id="IPR009080">
    <property type="entry name" value="tRNAsynth_Ia_anticodon-bd"/>
</dbReference>